<organism evidence="2 3">
    <name type="scientific">Fusobacterium varium ATCC 27725</name>
    <dbReference type="NCBI Taxonomy" id="469618"/>
    <lineage>
        <taxon>Bacteria</taxon>
        <taxon>Fusobacteriati</taxon>
        <taxon>Fusobacteriota</taxon>
        <taxon>Fusobacteriia</taxon>
        <taxon>Fusobacteriales</taxon>
        <taxon>Fusobacteriaceae</taxon>
        <taxon>Fusobacterium</taxon>
    </lineage>
</organism>
<accession>A0ABN5JEZ0</accession>
<sequence length="577" mass="66405">MTKKSSYWQERFLEEEERINKDARAYARRIEQQYDIALRNIERDINDWYMRIAKNNNVSLLEAKRMLSARELAEFKWSVKEYIKAGETNAISPIWMKELENASARVHISRLEALKIQIQNEVEGIYGIRDKEMQNYLVRTYGETYYHTAYEIQKGNGVGWSLNRLDTNKVNAIIHKPWAADGKNFSERIWEDKTKLINTLHTGLTQNFIRGEAPDKLISSITKEFNIKKSVAARLVMTESAAYSSQAREKSFKALNLSKYEIVATLDSKTSEICQEMDGKVFDMKDYQVGVTAPPFHVWCRTTTAPWFPENFDAERIARGTDGKTYKVPENMKYKDWKEKYVKDNEENGIIEIKTKDDFIKRMKEDFGFKKVDSENVEIGVLKEIHGSLKKSYEDYPVLKDFITDFNISTKTKAPAWAAMEVKENGKIIRSLNVNPKHIGNQNEILKMIDRSVQTGWWTPKDGVGGIVRHELGHMIEYALNLKMAKIDLKNLTTSTAGLIDPWKACAKGTLSKKILSGVFKSKGLKMNKANLENFISKYGAKNTKEALAECIGCDDKKEIPDLVKSEVMKLIKELMK</sequence>
<evidence type="ECO:0000313" key="2">
    <source>
        <dbReference type="EMBL" id="AVQ30342.1"/>
    </source>
</evidence>
<gene>
    <name evidence="2" type="ORF">C4N18_03510</name>
</gene>
<dbReference type="EMBL" id="CP028103">
    <property type="protein sequence ID" value="AVQ30342.1"/>
    <property type="molecule type" value="Genomic_DNA"/>
</dbReference>
<dbReference type="Pfam" id="PF04233">
    <property type="entry name" value="Phage_Mu_F"/>
    <property type="match status" value="1"/>
</dbReference>
<dbReference type="Proteomes" id="UP000241238">
    <property type="component" value="Chromosome"/>
</dbReference>
<dbReference type="InterPro" id="IPR006528">
    <property type="entry name" value="Phage_head_morphogenesis_dom"/>
</dbReference>
<protein>
    <recommendedName>
        <fullName evidence="1">Phage head morphogenesis domain-containing protein</fullName>
    </recommendedName>
</protein>
<evidence type="ECO:0000313" key="3">
    <source>
        <dbReference type="Proteomes" id="UP000241238"/>
    </source>
</evidence>
<reference evidence="3" key="1">
    <citation type="journal article" date="2018" name="MSphere">
        <title>Fusobacterium Genomics Using MinION and Illumina Sequencing Enables Genome Completion and Correction.</title>
        <authorList>
            <person name="Todd S.M."/>
            <person name="Settlage R.E."/>
            <person name="Lahmers K.K."/>
            <person name="Slade D.J."/>
        </authorList>
    </citation>
    <scope>NUCLEOTIDE SEQUENCE [LARGE SCALE GENOMIC DNA]</scope>
    <source>
        <strain evidence="3">ATCC 27725</strain>
    </source>
</reference>
<keyword evidence="3" id="KW-1185">Reference proteome</keyword>
<feature type="domain" description="Phage head morphogenesis" evidence="1">
    <location>
        <begin position="199"/>
        <end position="304"/>
    </location>
</feature>
<evidence type="ECO:0000259" key="1">
    <source>
        <dbReference type="Pfam" id="PF04233"/>
    </source>
</evidence>
<dbReference type="GeneID" id="77467046"/>
<dbReference type="NCBIfam" id="TIGR01641">
    <property type="entry name" value="phageSPP1_gp7"/>
    <property type="match status" value="1"/>
</dbReference>
<proteinExistence type="predicted"/>
<name>A0ABN5JEZ0_FUSVA</name>
<dbReference type="RefSeq" id="WP_005948927.1">
    <property type="nucleotide sequence ID" value="NZ_CP028103.1"/>
</dbReference>